<dbReference type="EMBL" id="FPIB01000028">
    <property type="protein sequence ID" value="SFV91091.1"/>
    <property type="molecule type" value="Genomic_DNA"/>
</dbReference>
<dbReference type="EC" id="2.7.7.24" evidence="4"/>
<dbReference type="InterPro" id="IPR050065">
    <property type="entry name" value="GlmU-like"/>
</dbReference>
<reference evidence="4" key="1">
    <citation type="submission" date="2016-10" db="EMBL/GenBank/DDBJ databases">
        <authorList>
            <person name="de Groot N.N."/>
        </authorList>
    </citation>
    <scope>NUCLEOTIDE SEQUENCE</scope>
</reference>
<evidence type="ECO:0000313" key="4">
    <source>
        <dbReference type="EMBL" id="SFV91091.1"/>
    </source>
</evidence>
<feature type="domain" description="Nucleotidyl transferase" evidence="3">
    <location>
        <begin position="2"/>
        <end position="219"/>
    </location>
</feature>
<dbReference type="InterPro" id="IPR029044">
    <property type="entry name" value="Nucleotide-diphossugar_trans"/>
</dbReference>
<dbReference type="GO" id="GO:0008879">
    <property type="term" value="F:glucose-1-phosphate thymidylyltransferase activity"/>
    <property type="evidence" value="ECO:0007669"/>
    <property type="project" value="UniProtKB-EC"/>
</dbReference>
<dbReference type="Pfam" id="PF00483">
    <property type="entry name" value="NTP_transferase"/>
    <property type="match status" value="1"/>
</dbReference>
<dbReference type="InterPro" id="IPR054790">
    <property type="entry name" value="MurU"/>
</dbReference>
<evidence type="ECO:0000256" key="1">
    <source>
        <dbReference type="ARBA" id="ARBA00022679"/>
    </source>
</evidence>
<dbReference type="Gene3D" id="3.90.550.10">
    <property type="entry name" value="Spore Coat Polysaccharide Biosynthesis Protein SpsA, Chain A"/>
    <property type="match status" value="1"/>
</dbReference>
<dbReference type="NCBIfam" id="NF045761">
    <property type="entry name" value="NAMPUrTaseMurU"/>
    <property type="match status" value="1"/>
</dbReference>
<evidence type="ECO:0000259" key="3">
    <source>
        <dbReference type="Pfam" id="PF00483"/>
    </source>
</evidence>
<keyword evidence="1 4" id="KW-0808">Transferase</keyword>
<organism evidence="4">
    <name type="scientific">hydrothermal vent metagenome</name>
    <dbReference type="NCBI Taxonomy" id="652676"/>
    <lineage>
        <taxon>unclassified sequences</taxon>
        <taxon>metagenomes</taxon>
        <taxon>ecological metagenomes</taxon>
    </lineage>
</organism>
<name>A0A1W1EB37_9ZZZZ</name>
<gene>
    <name evidence="4" type="ORF">MNB_SV-4-143</name>
</gene>
<accession>A0A1W1EB37</accession>
<dbReference type="InterPro" id="IPR005835">
    <property type="entry name" value="NTP_transferase_dom"/>
</dbReference>
<sequence length="236" mass="25980">MKAMILAAGLGTRMRPLTDHTPKPLLEVGGIPLIVWHLEKLAHYGFKEVVINIAHLGWKIPEALGDGSKWGLKIIYSDEQEEGGLESAGGIVKALPHLKGSDPFLVVNGDVWTDYDFDASLSLKEGMLAHLILVPNPAHNPKGDFALEDGKVADLPQYTFSGIGYYSPKLFENVPYGKRALASLLREAMHKGSVSGELYEGAWYDIGTPKRLEMLNMSLINRLQPTKRSTFTKSPE</sequence>
<dbReference type="AlphaFoldDB" id="A0A1W1EB37"/>
<protein>
    <submittedName>
        <fullName evidence="4">Glucose-1-phosphate thymidylyltransferase</fullName>
        <ecNumber evidence="4">2.7.7.24</ecNumber>
    </submittedName>
</protein>
<dbReference type="CDD" id="cd06422">
    <property type="entry name" value="NTP_transferase_like_1"/>
    <property type="match status" value="1"/>
</dbReference>
<dbReference type="PANTHER" id="PTHR43584:SF8">
    <property type="entry name" value="N-ACETYLMURAMATE ALPHA-1-PHOSPHATE URIDYLYLTRANSFERASE"/>
    <property type="match status" value="1"/>
</dbReference>
<evidence type="ECO:0000256" key="2">
    <source>
        <dbReference type="ARBA" id="ARBA00022695"/>
    </source>
</evidence>
<proteinExistence type="predicted"/>
<dbReference type="PANTHER" id="PTHR43584">
    <property type="entry name" value="NUCLEOTIDYL TRANSFERASE"/>
    <property type="match status" value="1"/>
</dbReference>
<dbReference type="SUPFAM" id="SSF53448">
    <property type="entry name" value="Nucleotide-diphospho-sugar transferases"/>
    <property type="match status" value="1"/>
</dbReference>
<keyword evidence="2 4" id="KW-0548">Nucleotidyltransferase</keyword>